<accession>A0A5C1Q262</accession>
<dbReference type="Proteomes" id="UP001549111">
    <property type="component" value="Unassembled WGS sequence"/>
</dbReference>
<dbReference type="EMBL" id="CP035708">
    <property type="protein sequence ID" value="QEN01150.1"/>
    <property type="molecule type" value="Genomic_DNA"/>
</dbReference>
<sequence>MSAITFNLDNLTGADAVPLFCQYPREYRPQPAHVKMDQHGEVSAGYNPDPGGCSIPSRVADGLSLRWGVAPCAKPGRLADLLREHAELFQRVHDGHEAGNYSGRLSDEARAASDDLERILRDFGADPDNLVAVWTADEWLFSSNSLRAVWSGRPLADALAALEDEARMLADDNHVTGDMEGALLSRALREFDAEGDDCLDPHHVAALLAAGRITAEDASAWTKAKGTA</sequence>
<reference evidence="2 3" key="1">
    <citation type="submission" date="2019-02" db="EMBL/GenBank/DDBJ databases">
        <title>Complete Genome Sequence and Methylome Analysis of Sphaerotilus natans subsp. sulfidivorans D-507.</title>
        <authorList>
            <person name="Fomenkov A."/>
            <person name="Gridneva E."/>
            <person name="Smolyakov D."/>
            <person name="Dubinina G."/>
            <person name="Vincze T."/>
            <person name="Grabovich M."/>
            <person name="Roberts R.J."/>
        </authorList>
    </citation>
    <scope>NUCLEOTIDE SEQUENCE [LARGE SCALE GENOMIC DNA]</scope>
    <source>
        <strain evidence="2 3">D-507</strain>
    </source>
</reference>
<dbReference type="EMBL" id="JBEPLS010000001">
    <property type="protein sequence ID" value="MET3602467.1"/>
    <property type="molecule type" value="Genomic_DNA"/>
</dbReference>
<dbReference type="Proteomes" id="UP000323522">
    <property type="component" value="Chromosome"/>
</dbReference>
<gene>
    <name evidence="1" type="ORF">ABIC99_000243</name>
    <name evidence="2" type="ORF">EWH46_10455</name>
</gene>
<keyword evidence="4" id="KW-1185">Reference proteome</keyword>
<dbReference type="RefSeq" id="WP_149503853.1">
    <property type="nucleotide sequence ID" value="NZ_CP035708.1"/>
</dbReference>
<evidence type="ECO:0000313" key="4">
    <source>
        <dbReference type="Proteomes" id="UP001549111"/>
    </source>
</evidence>
<reference evidence="1 4" key="2">
    <citation type="submission" date="2024-06" db="EMBL/GenBank/DDBJ databases">
        <title>Genomic Encyclopedia of Type Strains, Phase IV (KMG-IV): sequencing the most valuable type-strain genomes for metagenomic binning, comparative biology and taxonomic classification.</title>
        <authorList>
            <person name="Goeker M."/>
        </authorList>
    </citation>
    <scope>NUCLEOTIDE SEQUENCE [LARGE SCALE GENOMIC DNA]</scope>
    <source>
        <strain evidence="1 4">D-501</strain>
    </source>
</reference>
<dbReference type="KEGG" id="snn:EWH46_10455"/>
<evidence type="ECO:0000313" key="1">
    <source>
        <dbReference type="EMBL" id="MET3602467.1"/>
    </source>
</evidence>
<name>A0A5C1Q262_9BURK</name>
<protein>
    <recommendedName>
        <fullName evidence="5">EF-hand domain-containing protein</fullName>
    </recommendedName>
</protein>
<evidence type="ECO:0000313" key="3">
    <source>
        <dbReference type="Proteomes" id="UP000323522"/>
    </source>
</evidence>
<dbReference type="AlphaFoldDB" id="A0A5C1Q262"/>
<proteinExistence type="predicted"/>
<evidence type="ECO:0000313" key="2">
    <source>
        <dbReference type="EMBL" id="QEN01150.1"/>
    </source>
</evidence>
<evidence type="ECO:0008006" key="5">
    <source>
        <dbReference type="Google" id="ProtNLM"/>
    </source>
</evidence>
<organism evidence="2 3">
    <name type="scientific">Sphaerotilus sulfidivorans</name>
    <dbReference type="NCBI Taxonomy" id="639200"/>
    <lineage>
        <taxon>Bacteria</taxon>
        <taxon>Pseudomonadati</taxon>
        <taxon>Pseudomonadota</taxon>
        <taxon>Betaproteobacteria</taxon>
        <taxon>Burkholderiales</taxon>
        <taxon>Sphaerotilaceae</taxon>
        <taxon>Sphaerotilus</taxon>
    </lineage>
</organism>